<organism evidence="1 2">
    <name type="scientific">Aspergillus wentii DTO 134E9</name>
    <dbReference type="NCBI Taxonomy" id="1073089"/>
    <lineage>
        <taxon>Eukaryota</taxon>
        <taxon>Fungi</taxon>
        <taxon>Dikarya</taxon>
        <taxon>Ascomycota</taxon>
        <taxon>Pezizomycotina</taxon>
        <taxon>Eurotiomycetes</taxon>
        <taxon>Eurotiomycetidae</taxon>
        <taxon>Eurotiales</taxon>
        <taxon>Aspergillaceae</taxon>
        <taxon>Aspergillus</taxon>
        <taxon>Aspergillus subgen. Cremei</taxon>
    </lineage>
</organism>
<dbReference type="EMBL" id="KV878218">
    <property type="protein sequence ID" value="OJJ29902.1"/>
    <property type="molecule type" value="Genomic_DNA"/>
</dbReference>
<proteinExistence type="predicted"/>
<protein>
    <submittedName>
        <fullName evidence="1">Uncharacterized protein</fullName>
    </submittedName>
</protein>
<dbReference type="GeneID" id="63752658"/>
<dbReference type="OrthoDB" id="4430587at2759"/>
<evidence type="ECO:0000313" key="1">
    <source>
        <dbReference type="EMBL" id="OJJ29902.1"/>
    </source>
</evidence>
<keyword evidence="2" id="KW-1185">Reference proteome</keyword>
<dbReference type="AlphaFoldDB" id="A0A1L9R4T8"/>
<gene>
    <name evidence="1" type="ORF">ASPWEDRAFT_46649</name>
</gene>
<dbReference type="Proteomes" id="UP000184383">
    <property type="component" value="Unassembled WGS sequence"/>
</dbReference>
<dbReference type="RefSeq" id="XP_040683579.1">
    <property type="nucleotide sequence ID" value="XM_040836810.1"/>
</dbReference>
<sequence length="157" mass="18173">MCEQTTTAVELLSNLADIIKNIAVNLDSNRLDRYRIRNTLKEYARRAESDGRLINASRQNSQCAEHGLFLAFIHMEFIDSLVKYNFTIPASSVKWYNCKSLFKKYRLSLFGISSQTNDLENQLKHLQENAELLYADFEENNVMLILMLQSDVRSAKL</sequence>
<evidence type="ECO:0000313" key="2">
    <source>
        <dbReference type="Proteomes" id="UP000184383"/>
    </source>
</evidence>
<accession>A0A1L9R4T8</accession>
<dbReference type="VEuPathDB" id="FungiDB:ASPWEDRAFT_46649"/>
<name>A0A1L9R4T8_ASPWE</name>
<reference evidence="2" key="1">
    <citation type="journal article" date="2017" name="Genome Biol.">
        <title>Comparative genomics reveals high biological diversity and specific adaptations in the industrially and medically important fungal genus Aspergillus.</title>
        <authorList>
            <person name="de Vries R.P."/>
            <person name="Riley R."/>
            <person name="Wiebenga A."/>
            <person name="Aguilar-Osorio G."/>
            <person name="Amillis S."/>
            <person name="Uchima C.A."/>
            <person name="Anderluh G."/>
            <person name="Asadollahi M."/>
            <person name="Askin M."/>
            <person name="Barry K."/>
            <person name="Battaglia E."/>
            <person name="Bayram O."/>
            <person name="Benocci T."/>
            <person name="Braus-Stromeyer S.A."/>
            <person name="Caldana C."/>
            <person name="Canovas D."/>
            <person name="Cerqueira G.C."/>
            <person name="Chen F."/>
            <person name="Chen W."/>
            <person name="Choi C."/>
            <person name="Clum A."/>
            <person name="Dos Santos R.A."/>
            <person name="Damasio A.R."/>
            <person name="Diallinas G."/>
            <person name="Emri T."/>
            <person name="Fekete E."/>
            <person name="Flipphi M."/>
            <person name="Freyberg S."/>
            <person name="Gallo A."/>
            <person name="Gournas C."/>
            <person name="Habgood R."/>
            <person name="Hainaut M."/>
            <person name="Harispe M.L."/>
            <person name="Henrissat B."/>
            <person name="Hilden K.S."/>
            <person name="Hope R."/>
            <person name="Hossain A."/>
            <person name="Karabika E."/>
            <person name="Karaffa L."/>
            <person name="Karanyi Z."/>
            <person name="Krasevec N."/>
            <person name="Kuo A."/>
            <person name="Kusch H."/>
            <person name="LaButti K."/>
            <person name="Lagendijk E.L."/>
            <person name="Lapidus A."/>
            <person name="Levasseur A."/>
            <person name="Lindquist E."/>
            <person name="Lipzen A."/>
            <person name="Logrieco A.F."/>
            <person name="MacCabe A."/>
            <person name="Maekelae M.R."/>
            <person name="Malavazi I."/>
            <person name="Melin P."/>
            <person name="Meyer V."/>
            <person name="Mielnichuk N."/>
            <person name="Miskei M."/>
            <person name="Molnar A.P."/>
            <person name="Mule G."/>
            <person name="Ngan C.Y."/>
            <person name="Orejas M."/>
            <person name="Orosz E."/>
            <person name="Ouedraogo J.P."/>
            <person name="Overkamp K.M."/>
            <person name="Park H.-S."/>
            <person name="Perrone G."/>
            <person name="Piumi F."/>
            <person name="Punt P.J."/>
            <person name="Ram A.F."/>
            <person name="Ramon A."/>
            <person name="Rauscher S."/>
            <person name="Record E."/>
            <person name="Riano-Pachon D.M."/>
            <person name="Robert V."/>
            <person name="Roehrig J."/>
            <person name="Ruller R."/>
            <person name="Salamov A."/>
            <person name="Salih N.S."/>
            <person name="Samson R.A."/>
            <person name="Sandor E."/>
            <person name="Sanguinetti M."/>
            <person name="Schuetze T."/>
            <person name="Sepcic K."/>
            <person name="Shelest E."/>
            <person name="Sherlock G."/>
            <person name="Sophianopoulou V."/>
            <person name="Squina F.M."/>
            <person name="Sun H."/>
            <person name="Susca A."/>
            <person name="Todd R.B."/>
            <person name="Tsang A."/>
            <person name="Unkles S.E."/>
            <person name="van de Wiele N."/>
            <person name="van Rossen-Uffink D."/>
            <person name="Oliveira J.V."/>
            <person name="Vesth T.C."/>
            <person name="Visser J."/>
            <person name="Yu J.-H."/>
            <person name="Zhou M."/>
            <person name="Andersen M.R."/>
            <person name="Archer D.B."/>
            <person name="Baker S.E."/>
            <person name="Benoit I."/>
            <person name="Brakhage A.A."/>
            <person name="Braus G.H."/>
            <person name="Fischer R."/>
            <person name="Frisvad J.C."/>
            <person name="Goldman G.H."/>
            <person name="Houbraken J."/>
            <person name="Oakley B."/>
            <person name="Pocsi I."/>
            <person name="Scazzocchio C."/>
            <person name="Seiboth B."/>
            <person name="vanKuyk P.A."/>
            <person name="Wortman J."/>
            <person name="Dyer P.S."/>
            <person name="Grigoriev I.V."/>
        </authorList>
    </citation>
    <scope>NUCLEOTIDE SEQUENCE [LARGE SCALE GENOMIC DNA]</scope>
    <source>
        <strain evidence="2">DTO 134E9</strain>
    </source>
</reference>